<reference evidence="2 3" key="1">
    <citation type="submission" date="2017-07" db="EMBL/GenBank/DDBJ databases">
        <authorList>
            <person name="Talla V."/>
            <person name="Backstrom N."/>
        </authorList>
    </citation>
    <scope>NUCLEOTIDE SEQUENCE [LARGE SCALE GENOMIC DNA]</scope>
</reference>
<proteinExistence type="predicted"/>
<dbReference type="GO" id="GO:0020037">
    <property type="term" value="F:heme binding"/>
    <property type="evidence" value="ECO:0007669"/>
    <property type="project" value="InterPro"/>
</dbReference>
<dbReference type="InterPro" id="IPR036396">
    <property type="entry name" value="Cyt_P450_sf"/>
</dbReference>
<name>A0A5E4QKB1_9NEOP</name>
<evidence type="ECO:0000256" key="1">
    <source>
        <dbReference type="ARBA" id="ARBA00023033"/>
    </source>
</evidence>
<keyword evidence="1" id="KW-0560">Oxidoreductase</keyword>
<dbReference type="SUPFAM" id="SSF48264">
    <property type="entry name" value="Cytochrome P450"/>
    <property type="match status" value="1"/>
</dbReference>
<sequence>MNDLTVITNEVEQIAVSNCYTCTLEASLRFAKMQVMAGLLTVLRKCRVELADGMPRTLEFEPRALTTQPIQEIYVKLIRR</sequence>
<evidence type="ECO:0000313" key="2">
    <source>
        <dbReference type="EMBL" id="VVC98072.1"/>
    </source>
</evidence>
<keyword evidence="3" id="KW-1185">Reference proteome</keyword>
<dbReference type="EMBL" id="FZQP02003357">
    <property type="protein sequence ID" value="VVC98072.1"/>
    <property type="molecule type" value="Genomic_DNA"/>
</dbReference>
<dbReference type="GO" id="GO:0016705">
    <property type="term" value="F:oxidoreductase activity, acting on paired donors, with incorporation or reduction of molecular oxygen"/>
    <property type="evidence" value="ECO:0007669"/>
    <property type="project" value="InterPro"/>
</dbReference>
<evidence type="ECO:0000313" key="3">
    <source>
        <dbReference type="Proteomes" id="UP000324832"/>
    </source>
</evidence>
<dbReference type="AlphaFoldDB" id="A0A5E4QKB1"/>
<protein>
    <submittedName>
        <fullName evidence="2">Uncharacterized protein</fullName>
    </submittedName>
</protein>
<accession>A0A5E4QKB1</accession>
<dbReference type="GO" id="GO:0004497">
    <property type="term" value="F:monooxygenase activity"/>
    <property type="evidence" value="ECO:0007669"/>
    <property type="project" value="UniProtKB-KW"/>
</dbReference>
<dbReference type="GO" id="GO:0005506">
    <property type="term" value="F:iron ion binding"/>
    <property type="evidence" value="ECO:0007669"/>
    <property type="project" value="InterPro"/>
</dbReference>
<organism evidence="2 3">
    <name type="scientific">Leptidea sinapis</name>
    <dbReference type="NCBI Taxonomy" id="189913"/>
    <lineage>
        <taxon>Eukaryota</taxon>
        <taxon>Metazoa</taxon>
        <taxon>Ecdysozoa</taxon>
        <taxon>Arthropoda</taxon>
        <taxon>Hexapoda</taxon>
        <taxon>Insecta</taxon>
        <taxon>Pterygota</taxon>
        <taxon>Neoptera</taxon>
        <taxon>Endopterygota</taxon>
        <taxon>Lepidoptera</taxon>
        <taxon>Glossata</taxon>
        <taxon>Ditrysia</taxon>
        <taxon>Papilionoidea</taxon>
        <taxon>Pieridae</taxon>
        <taxon>Dismorphiinae</taxon>
        <taxon>Leptidea</taxon>
    </lineage>
</organism>
<gene>
    <name evidence="2" type="ORF">LSINAPIS_LOCUS9218</name>
</gene>
<dbReference type="Proteomes" id="UP000324832">
    <property type="component" value="Unassembled WGS sequence"/>
</dbReference>
<keyword evidence="1" id="KW-0503">Monooxygenase</keyword>